<dbReference type="Proteomes" id="UP001158576">
    <property type="component" value="Chromosome 1"/>
</dbReference>
<gene>
    <name evidence="1" type="ORF">OKIOD_LOCUS10496</name>
</gene>
<sequence>MADVILLGTGQVTSLFEKVQGQLHADAKATPDFDEFISSLATIENADVVRVLKKIAYRLIWNLRLTPNDLLEIFVDEINNPDSALYGIDFDKIAEELTADLDPAKLELLTNASLAITESMVVFKDIYDDNINFKNIAGAAGNIMDAAITFNDVYNFIDPDILTEGIQRSSMIVQKGLFVWEEWNEYLQMYEDAAKDTTDEYNSRIVNIHEEFCSGDLGFIVATQKKLKFVPKIIIDNWSTTVKKNTDIFNTVAGKVPVVDSYADSDAILDNLITILDVAALTVDGALSELDEMTNPFAPQINTAARGYFCEDEMCYGSIMCSVASSIFTESND</sequence>
<proteinExistence type="predicted"/>
<name>A0ABN7ST19_OIKDI</name>
<keyword evidence="2" id="KW-1185">Reference proteome</keyword>
<evidence type="ECO:0000313" key="2">
    <source>
        <dbReference type="Proteomes" id="UP001158576"/>
    </source>
</evidence>
<accession>A0ABN7ST19</accession>
<organism evidence="1 2">
    <name type="scientific">Oikopleura dioica</name>
    <name type="common">Tunicate</name>
    <dbReference type="NCBI Taxonomy" id="34765"/>
    <lineage>
        <taxon>Eukaryota</taxon>
        <taxon>Metazoa</taxon>
        <taxon>Chordata</taxon>
        <taxon>Tunicata</taxon>
        <taxon>Appendicularia</taxon>
        <taxon>Copelata</taxon>
        <taxon>Oikopleuridae</taxon>
        <taxon>Oikopleura</taxon>
    </lineage>
</organism>
<dbReference type="EMBL" id="OU015566">
    <property type="protein sequence ID" value="CAG5104985.1"/>
    <property type="molecule type" value="Genomic_DNA"/>
</dbReference>
<evidence type="ECO:0000313" key="1">
    <source>
        <dbReference type="EMBL" id="CAG5104985.1"/>
    </source>
</evidence>
<reference evidence="1 2" key="1">
    <citation type="submission" date="2021-04" db="EMBL/GenBank/DDBJ databases">
        <authorList>
            <person name="Bliznina A."/>
        </authorList>
    </citation>
    <scope>NUCLEOTIDE SEQUENCE [LARGE SCALE GENOMIC DNA]</scope>
</reference>
<protein>
    <submittedName>
        <fullName evidence="1">Oidioi.mRNA.OKI2018_I69.chr1.g1731.t1.cds</fullName>
    </submittedName>
</protein>